<dbReference type="Pfam" id="PF02625">
    <property type="entry name" value="XdhC_CoxI"/>
    <property type="match status" value="1"/>
</dbReference>
<feature type="domain" description="XdhC Rossmann" evidence="2">
    <location>
        <begin position="74"/>
        <end position="216"/>
    </location>
</feature>
<proteinExistence type="predicted"/>
<evidence type="ECO:0000259" key="1">
    <source>
        <dbReference type="Pfam" id="PF02625"/>
    </source>
</evidence>
<reference evidence="3 4" key="1">
    <citation type="submission" date="2012-08" db="EMBL/GenBank/DDBJ databases">
        <title>Whole genome shotgun sequence of Austwickia chelonae NBRC 105200.</title>
        <authorList>
            <person name="Yoshida I."/>
            <person name="Hosoyama A."/>
            <person name="Tsuchikane K."/>
            <person name="Katsumata H."/>
            <person name="Ando Y."/>
            <person name="Ohji S."/>
            <person name="Hamada M."/>
            <person name="Tamura T."/>
            <person name="Yamazoe A."/>
            <person name="Yamazaki S."/>
            <person name="Fujita N."/>
        </authorList>
    </citation>
    <scope>NUCLEOTIDE SEQUENCE [LARGE SCALE GENOMIC DNA]</scope>
    <source>
        <strain evidence="3 4">NBRC 105200</strain>
    </source>
</reference>
<dbReference type="EMBL" id="BAGZ01000001">
    <property type="protein sequence ID" value="GAB76606.1"/>
    <property type="molecule type" value="Genomic_DNA"/>
</dbReference>
<dbReference type="eggNOG" id="COG1975">
    <property type="taxonomic scope" value="Bacteria"/>
</dbReference>
<keyword evidence="4" id="KW-1185">Reference proteome</keyword>
<dbReference type="Gene3D" id="3.40.50.720">
    <property type="entry name" value="NAD(P)-binding Rossmann-like Domain"/>
    <property type="match status" value="1"/>
</dbReference>
<dbReference type="STRING" id="100225.SAMN05421595_1737"/>
<dbReference type="InterPro" id="IPR027051">
    <property type="entry name" value="XdhC_Rossmann_dom"/>
</dbReference>
<dbReference type="Proteomes" id="UP000008495">
    <property type="component" value="Unassembled WGS sequence"/>
</dbReference>
<sequence length="333" mass="35298">MRRVDYVELLGQVDAQGVYARLHWTSGPRAGRCDPWDGDRDSLTGTPRRPFGATCRETGSGGYFAEELWGTPRLVILGAGHVGRAVAQISSVIGFHTVVIDDRPGLARSDRLTGADQIVVDDYGVALRALSEHANSYFVVVTPGHRSDRECALLCLTRPHQYVGMIGSRRKAALVRRELVEAGLSPELTRELRSPIGVHLGGPDPGEIAVSICAELVQVRAECQGQVVDAEVADTIRGLARTPELPAVLATVIGDAGSTPRGTGARMVVGIQGPVAGSVGGGAVELEVVRRAQALLAEGDDALAVADYDLSGRRGNELDMICGGSVRVLLERL</sequence>
<protein>
    <recommendedName>
        <fullName evidence="5">Xanthine dehydrogenase accessory factor</fullName>
    </recommendedName>
</protein>
<dbReference type="AlphaFoldDB" id="K6UKQ4"/>
<gene>
    <name evidence="3" type="ORF">AUCHE_01_01680</name>
</gene>
<name>K6UKQ4_9MICO</name>
<accession>K6UKQ4</accession>
<dbReference type="PANTHER" id="PTHR30388">
    <property type="entry name" value="ALDEHYDE OXIDOREDUCTASE MOLYBDENUM COFACTOR ASSEMBLY PROTEIN"/>
    <property type="match status" value="1"/>
</dbReference>
<dbReference type="InterPro" id="IPR003777">
    <property type="entry name" value="XdhC_CoxI"/>
</dbReference>
<dbReference type="PANTHER" id="PTHR30388:SF6">
    <property type="entry name" value="XANTHINE DEHYDROGENASE SUBUNIT A-RELATED"/>
    <property type="match status" value="1"/>
</dbReference>
<evidence type="ECO:0000259" key="2">
    <source>
        <dbReference type="Pfam" id="PF13478"/>
    </source>
</evidence>
<comment type="caution">
    <text evidence="3">The sequence shown here is derived from an EMBL/GenBank/DDBJ whole genome shotgun (WGS) entry which is preliminary data.</text>
</comment>
<evidence type="ECO:0008006" key="5">
    <source>
        <dbReference type="Google" id="ProtNLM"/>
    </source>
</evidence>
<evidence type="ECO:0000313" key="3">
    <source>
        <dbReference type="EMBL" id="GAB76606.1"/>
    </source>
</evidence>
<evidence type="ECO:0000313" key="4">
    <source>
        <dbReference type="Proteomes" id="UP000008495"/>
    </source>
</evidence>
<feature type="domain" description="XdhC- CoxI" evidence="1">
    <location>
        <begin position="245"/>
        <end position="302"/>
    </location>
</feature>
<organism evidence="3 4">
    <name type="scientific">Austwickia chelonae NBRC 105200</name>
    <dbReference type="NCBI Taxonomy" id="1184607"/>
    <lineage>
        <taxon>Bacteria</taxon>
        <taxon>Bacillati</taxon>
        <taxon>Actinomycetota</taxon>
        <taxon>Actinomycetes</taxon>
        <taxon>Micrococcales</taxon>
        <taxon>Dermatophilaceae</taxon>
        <taxon>Austwickia</taxon>
    </lineage>
</organism>
<dbReference type="Pfam" id="PF13478">
    <property type="entry name" value="XdhC_C"/>
    <property type="match status" value="1"/>
</dbReference>
<dbReference type="InterPro" id="IPR052698">
    <property type="entry name" value="MoCofactor_Util/Proc"/>
</dbReference>